<sequence length="50" mass="5647">MDEFDEDEDARIEVDGMPFIAEKDYLEKYGTAFALSFGENNEVVLSPVEA</sequence>
<comment type="caution">
    <text evidence="1">The sequence shown here is derived from an EMBL/GenBank/DDBJ whole genome shotgun (WGS) entry which is preliminary data.</text>
</comment>
<protein>
    <submittedName>
        <fullName evidence="1">Uncharacterized protein</fullName>
    </submittedName>
</protein>
<dbReference type="RefSeq" id="WP_245168316.1">
    <property type="nucleotide sequence ID" value="NZ_JAATJA010000004.1"/>
</dbReference>
<proteinExistence type="predicted"/>
<name>A0A846QM20_9BACT</name>
<accession>A0A846QM20</accession>
<keyword evidence="2" id="KW-1185">Reference proteome</keyword>
<reference evidence="1 2" key="1">
    <citation type="submission" date="2020-03" db="EMBL/GenBank/DDBJ databases">
        <title>Genomic Encyclopedia of Type Strains, Phase IV (KMG-IV): sequencing the most valuable type-strain genomes for metagenomic binning, comparative biology and taxonomic classification.</title>
        <authorList>
            <person name="Goeker M."/>
        </authorList>
    </citation>
    <scope>NUCLEOTIDE SEQUENCE [LARGE SCALE GENOMIC DNA]</scope>
    <source>
        <strain evidence="1 2">DSM 24233</strain>
    </source>
</reference>
<gene>
    <name evidence="1" type="ORF">GGQ74_002848</name>
</gene>
<dbReference type="EMBL" id="JAATJA010000004">
    <property type="protein sequence ID" value="NJB69151.1"/>
    <property type="molecule type" value="Genomic_DNA"/>
</dbReference>
<dbReference type="Proteomes" id="UP000580856">
    <property type="component" value="Unassembled WGS sequence"/>
</dbReference>
<evidence type="ECO:0000313" key="2">
    <source>
        <dbReference type="Proteomes" id="UP000580856"/>
    </source>
</evidence>
<organism evidence="1 2">
    <name type="scientific">Desulfobaculum xiamenense</name>
    <dbReference type="NCBI Taxonomy" id="995050"/>
    <lineage>
        <taxon>Bacteria</taxon>
        <taxon>Pseudomonadati</taxon>
        <taxon>Thermodesulfobacteriota</taxon>
        <taxon>Desulfovibrionia</taxon>
        <taxon>Desulfovibrionales</taxon>
        <taxon>Desulfovibrionaceae</taxon>
        <taxon>Desulfobaculum</taxon>
    </lineage>
</organism>
<dbReference type="AlphaFoldDB" id="A0A846QM20"/>
<evidence type="ECO:0000313" key="1">
    <source>
        <dbReference type="EMBL" id="NJB69151.1"/>
    </source>
</evidence>